<reference evidence="1 2" key="1">
    <citation type="journal article" date="2016" name="Nat. Commun.">
        <title>Thousands of microbial genomes shed light on interconnected biogeochemical processes in an aquifer system.</title>
        <authorList>
            <person name="Anantharaman K."/>
            <person name="Brown C.T."/>
            <person name="Hug L.A."/>
            <person name="Sharon I."/>
            <person name="Castelle C.J."/>
            <person name="Probst A.J."/>
            <person name="Thomas B.C."/>
            <person name="Singh A."/>
            <person name="Wilkins M.J."/>
            <person name="Karaoz U."/>
            <person name="Brodie E.L."/>
            <person name="Williams K.H."/>
            <person name="Hubbard S.S."/>
            <person name="Banfield J.F."/>
        </authorList>
    </citation>
    <scope>NUCLEOTIDE SEQUENCE [LARGE SCALE GENOMIC DNA]</scope>
</reference>
<evidence type="ECO:0000313" key="2">
    <source>
        <dbReference type="Proteomes" id="UP000178040"/>
    </source>
</evidence>
<evidence type="ECO:0008006" key="3">
    <source>
        <dbReference type="Google" id="ProtNLM"/>
    </source>
</evidence>
<dbReference type="Proteomes" id="UP000178040">
    <property type="component" value="Unassembled WGS sequence"/>
</dbReference>
<dbReference type="EMBL" id="MGAI01000031">
    <property type="protein sequence ID" value="OGK44307.1"/>
    <property type="molecule type" value="Genomic_DNA"/>
</dbReference>
<protein>
    <recommendedName>
        <fullName evidence="3">DUF5666 domain-containing protein</fullName>
    </recommendedName>
</protein>
<comment type="caution">
    <text evidence="1">The sequence shown here is derived from an EMBL/GenBank/DDBJ whole genome shotgun (WGS) entry which is preliminary data.</text>
</comment>
<dbReference type="AlphaFoldDB" id="A0A1F7ILP1"/>
<name>A0A1F7ILP1_9BACT</name>
<evidence type="ECO:0000313" key="1">
    <source>
        <dbReference type="EMBL" id="OGK44307.1"/>
    </source>
</evidence>
<proteinExistence type="predicted"/>
<organism evidence="1 2">
    <name type="scientific">Candidatus Roizmanbacteria bacterium RIFCSPLOWO2_01_FULL_37_16</name>
    <dbReference type="NCBI Taxonomy" id="1802058"/>
    <lineage>
        <taxon>Bacteria</taxon>
        <taxon>Candidatus Roizmaniibacteriota</taxon>
    </lineage>
</organism>
<accession>A0A1F7ILP1</accession>
<sequence length="252" mass="28607">MKEKAKVKNQKSKITFVSFIVSILVLMTVVSVQAQVQTSTPSPTLVNSTKSLEDKEIQTLKDKLATRVAELRAKNNKAISGSIEEVVSPTKISKLKIKTWKEEIFEILIDQDLTKFYQFSGEQKKEVKPSVIKKGSYITVSGVIKEKSVEANFIYLDELFFVDSGSVTEVNKEDFFIKLITTDRESFTLDIQTSSKQQMLNIKTLNLEAIGFSKIKEGDTIHFVFKKTSETVEPNRYSAQKILIVPQEYFVK</sequence>
<gene>
    <name evidence="1" type="ORF">A3B40_01575</name>
</gene>